<dbReference type="PANTHER" id="PTHR30221:SF1">
    <property type="entry name" value="SMALL-CONDUCTANCE MECHANOSENSITIVE CHANNEL"/>
    <property type="match status" value="1"/>
</dbReference>
<comment type="function">
    <text evidence="1">Mechanosensitive channel that participates in the regulation of osmotic pressure changes within the cell, opening in response to stretch forces in the membrane lipid bilayer, without the need for other proteins. Contributes to normal resistance to hypoosmotic shock. Forms an ion channel of 1.0 nanosiemens conductance with a slight preference for anions.</text>
</comment>
<dbReference type="InterPro" id="IPR008910">
    <property type="entry name" value="MSC_TM_helix"/>
</dbReference>
<keyword evidence="1" id="KW-1133">Transmembrane helix</keyword>
<feature type="transmembrane region" description="Helical" evidence="1">
    <location>
        <begin position="16"/>
        <end position="33"/>
    </location>
</feature>
<dbReference type="GO" id="GO:0005886">
    <property type="term" value="C:plasma membrane"/>
    <property type="evidence" value="ECO:0007669"/>
    <property type="project" value="UniProtKB-SubCell"/>
</dbReference>
<proteinExistence type="inferred from homology"/>
<evidence type="ECO:0000256" key="2">
    <source>
        <dbReference type="SAM" id="MobiDB-lite"/>
    </source>
</evidence>
<evidence type="ECO:0000313" key="4">
    <source>
        <dbReference type="Proteomes" id="UP000600865"/>
    </source>
</evidence>
<comment type="caution">
    <text evidence="1">Lacks conserved residue(s) required for the propagation of feature annotation.</text>
</comment>
<feature type="transmembrane region" description="Helical" evidence="1">
    <location>
        <begin position="348"/>
        <end position="370"/>
    </location>
</feature>
<comment type="caution">
    <text evidence="3">The sequence shown here is derived from an EMBL/GenBank/DDBJ whole genome shotgun (WGS) entry which is preliminary data.</text>
</comment>
<feature type="compositionally biased region" description="Basic residues" evidence="2">
    <location>
        <begin position="404"/>
        <end position="415"/>
    </location>
</feature>
<reference evidence="3 4" key="1">
    <citation type="journal article" date="2014" name="Int. J. Syst. Evol. Microbiol.">
        <title>Complete genome sequence of Corynebacterium casei LMG S-19264T (=DSM 44701T), isolated from a smear-ripened cheese.</title>
        <authorList>
            <consortium name="US DOE Joint Genome Institute (JGI-PGF)"/>
            <person name="Walter F."/>
            <person name="Albersmeier A."/>
            <person name="Kalinowski J."/>
            <person name="Ruckert C."/>
        </authorList>
    </citation>
    <scope>NUCLEOTIDE SEQUENCE [LARGE SCALE GENOMIC DNA]</scope>
    <source>
        <strain evidence="3 4">KCTC 23968</strain>
    </source>
</reference>
<feature type="transmembrane region" description="Helical" evidence="1">
    <location>
        <begin position="160"/>
        <end position="181"/>
    </location>
</feature>
<protein>
    <recommendedName>
        <fullName evidence="1">Small-conductance mechanosensitive channel</fullName>
    </recommendedName>
</protein>
<keyword evidence="1" id="KW-1003">Cell membrane</keyword>
<feature type="transmembrane region" description="Helical" evidence="1">
    <location>
        <begin position="325"/>
        <end position="342"/>
    </location>
</feature>
<feature type="region of interest" description="Disordered" evidence="2">
    <location>
        <begin position="390"/>
        <end position="415"/>
    </location>
</feature>
<sequence length="415" mass="43017">MEFFDQMMAGDGWEKWVAAAVILVVGVIISYVLRGLVSGAINRTGLGKRAATTGGNIGSSIGKAVFWLAILYTLFLTLSRVGMGSYFGPVENLFDNISAVVPSLIGAGFTAFIGFIIAKVAGTAVTSVAEAAQVDNLVSRTGVTSATGSTGSIASLLGKIVFVLIIVPVVIAALDILNIATVSEPLSAMLNGFLSYLPALVAAAIVLAASIFIGRFVSNFLQNLLASLGFDKSINEVMALDDGQGLKTSPSKSAGYVAFLIILVIGVSAAVDILGNDSLTEAFGTVQSFGGSLLRAAVLIAIGVFLANFMGRFMATMMSPRIANFVKYSAMILFVFLGLNSLDPAGQIVPVAFSAFVISAAVAAAIAFGWGGRDWASKVLNKTMPAADFKKLGDTPKAAPVRKAPVKRAAPPKKK</sequence>
<keyword evidence="1" id="KW-0472">Membrane</keyword>
<feature type="transmembrane region" description="Helical" evidence="1">
    <location>
        <begin position="294"/>
        <end position="313"/>
    </location>
</feature>
<keyword evidence="1" id="KW-0812">Transmembrane</keyword>
<dbReference type="EMBL" id="BMYV01000001">
    <property type="protein sequence ID" value="GGX63974.1"/>
    <property type="molecule type" value="Genomic_DNA"/>
</dbReference>
<keyword evidence="1" id="KW-0813">Transport</keyword>
<dbReference type="GO" id="GO:0008381">
    <property type="term" value="F:mechanosensitive monoatomic ion channel activity"/>
    <property type="evidence" value="ECO:0007669"/>
    <property type="project" value="InterPro"/>
</dbReference>
<accession>A0A918NFU5</accession>
<dbReference type="NCBIfam" id="NF033912">
    <property type="entry name" value="msc"/>
    <property type="match status" value="1"/>
</dbReference>
<dbReference type="InterPro" id="IPR045275">
    <property type="entry name" value="MscS_archaea/bacteria_type"/>
</dbReference>
<keyword evidence="4" id="KW-1185">Reference proteome</keyword>
<feature type="transmembrane region" description="Helical" evidence="1">
    <location>
        <begin position="65"/>
        <end position="87"/>
    </location>
</feature>
<keyword evidence="1" id="KW-0997">Cell inner membrane</keyword>
<dbReference type="AlphaFoldDB" id="A0A918NFU5"/>
<dbReference type="Pfam" id="PF05552">
    <property type="entry name" value="MS_channel_1st_1"/>
    <property type="match status" value="2"/>
</dbReference>
<keyword evidence="1" id="KW-0406">Ion transport</keyword>
<comment type="subunit">
    <text evidence="1">Homoheptamer.</text>
</comment>
<gene>
    <name evidence="3" type="ORF">GCM10011309_12520</name>
</gene>
<feature type="transmembrane region" description="Helical" evidence="1">
    <location>
        <begin position="254"/>
        <end position="274"/>
    </location>
</feature>
<keyword evidence="1" id="KW-0407">Ion channel</keyword>
<evidence type="ECO:0000313" key="3">
    <source>
        <dbReference type="EMBL" id="GGX63974.1"/>
    </source>
</evidence>
<dbReference type="RefSeq" id="WP_189582853.1">
    <property type="nucleotide sequence ID" value="NZ_BMYV01000001.1"/>
</dbReference>
<feature type="transmembrane region" description="Helical" evidence="1">
    <location>
        <begin position="99"/>
        <end position="118"/>
    </location>
</feature>
<dbReference type="PANTHER" id="PTHR30221">
    <property type="entry name" value="SMALL-CONDUCTANCE MECHANOSENSITIVE CHANNEL"/>
    <property type="match status" value="1"/>
</dbReference>
<evidence type="ECO:0000256" key="1">
    <source>
        <dbReference type="RuleBase" id="RU369025"/>
    </source>
</evidence>
<dbReference type="Proteomes" id="UP000600865">
    <property type="component" value="Unassembled WGS sequence"/>
</dbReference>
<name>A0A918NFU5_9PROT</name>
<organism evidence="3 4">
    <name type="scientific">Litorimonas cladophorae</name>
    <dbReference type="NCBI Taxonomy" id="1220491"/>
    <lineage>
        <taxon>Bacteria</taxon>
        <taxon>Pseudomonadati</taxon>
        <taxon>Pseudomonadota</taxon>
        <taxon>Alphaproteobacteria</taxon>
        <taxon>Maricaulales</taxon>
        <taxon>Robiginitomaculaceae</taxon>
    </lineage>
</organism>
<feature type="transmembrane region" description="Helical" evidence="1">
    <location>
        <begin position="193"/>
        <end position="213"/>
    </location>
</feature>
<comment type="subcellular location">
    <subcellularLocation>
        <location evidence="1">Cell inner membrane</location>
        <topology evidence="1">Multi-pass membrane protein</topology>
    </subcellularLocation>
</comment>
<comment type="similarity">
    <text evidence="1">Belongs to the MscS (TC 1.A.23) family.</text>
</comment>